<dbReference type="Gene3D" id="3.40.720.10">
    <property type="entry name" value="Alkaline Phosphatase, subunit A"/>
    <property type="match status" value="1"/>
</dbReference>
<dbReference type="EMBL" id="UINC01004468">
    <property type="protein sequence ID" value="SVA14553.1"/>
    <property type="molecule type" value="Genomic_DNA"/>
</dbReference>
<dbReference type="AlphaFoldDB" id="A0A381TKL8"/>
<feature type="non-terminal residue" evidence="1">
    <location>
        <position position="52"/>
    </location>
</feature>
<gene>
    <name evidence="1" type="ORF">METZ01_LOCUS67407</name>
</gene>
<reference evidence="1" key="1">
    <citation type="submission" date="2018-05" db="EMBL/GenBank/DDBJ databases">
        <authorList>
            <person name="Lanie J.A."/>
            <person name="Ng W.-L."/>
            <person name="Kazmierczak K.M."/>
            <person name="Andrzejewski T.M."/>
            <person name="Davidsen T.M."/>
            <person name="Wayne K.J."/>
            <person name="Tettelin H."/>
            <person name="Glass J.I."/>
            <person name="Rusch D."/>
            <person name="Podicherti R."/>
            <person name="Tsui H.-C.T."/>
            <person name="Winkler M.E."/>
        </authorList>
    </citation>
    <scope>NUCLEOTIDE SEQUENCE</scope>
</reference>
<proteinExistence type="predicted"/>
<sequence length="52" mass="5804">MKFIFNRIVVTSIGLCLLSCSKELTPPNIIFIMSDDHSERAISAYGSKLIET</sequence>
<name>A0A381TKL8_9ZZZZ</name>
<accession>A0A381TKL8</accession>
<dbReference type="InterPro" id="IPR017850">
    <property type="entry name" value="Alkaline_phosphatase_core_sf"/>
</dbReference>
<organism evidence="1">
    <name type="scientific">marine metagenome</name>
    <dbReference type="NCBI Taxonomy" id="408172"/>
    <lineage>
        <taxon>unclassified sequences</taxon>
        <taxon>metagenomes</taxon>
        <taxon>ecological metagenomes</taxon>
    </lineage>
</organism>
<evidence type="ECO:0008006" key="2">
    <source>
        <dbReference type="Google" id="ProtNLM"/>
    </source>
</evidence>
<dbReference type="SUPFAM" id="SSF53649">
    <property type="entry name" value="Alkaline phosphatase-like"/>
    <property type="match status" value="1"/>
</dbReference>
<protein>
    <recommendedName>
        <fullName evidence="2">Sulfatase N-terminal domain-containing protein</fullName>
    </recommendedName>
</protein>
<evidence type="ECO:0000313" key="1">
    <source>
        <dbReference type="EMBL" id="SVA14553.1"/>
    </source>
</evidence>